<evidence type="ECO:0000256" key="1">
    <source>
        <dbReference type="SAM" id="MobiDB-lite"/>
    </source>
</evidence>
<dbReference type="AlphaFoldDB" id="A0A9D4BCL5"/>
<dbReference type="Gene3D" id="1.50.10.20">
    <property type="match status" value="1"/>
</dbReference>
<keyword evidence="3" id="KW-1185">Reference proteome</keyword>
<accession>A0A9D4BCL5</accession>
<dbReference type="SMART" id="SM01419">
    <property type="entry name" value="Thiol-ester_cl"/>
    <property type="match status" value="1"/>
</dbReference>
<reference evidence="2" key="2">
    <citation type="submission" date="2020-11" db="EMBL/GenBank/DDBJ databases">
        <authorList>
            <person name="McCartney M.A."/>
            <person name="Auch B."/>
            <person name="Kono T."/>
            <person name="Mallez S."/>
            <person name="Becker A."/>
            <person name="Gohl D.M."/>
            <person name="Silverstein K.A.T."/>
            <person name="Koren S."/>
            <person name="Bechman K.B."/>
            <person name="Herman A."/>
            <person name="Abrahante J.E."/>
            <person name="Garbe J."/>
        </authorList>
    </citation>
    <scope>NUCLEOTIDE SEQUENCE</scope>
    <source>
        <strain evidence="2">Duluth1</strain>
        <tissue evidence="2">Whole animal</tissue>
    </source>
</reference>
<dbReference type="EMBL" id="JAIWYP010000170">
    <property type="protein sequence ID" value="KAH3689019.1"/>
    <property type="molecule type" value="Genomic_DNA"/>
</dbReference>
<gene>
    <name evidence="2" type="ORF">DPMN_192282</name>
</gene>
<proteinExistence type="predicted"/>
<reference evidence="2" key="1">
    <citation type="journal article" date="2019" name="bioRxiv">
        <title>The Genome of the Zebra Mussel, Dreissena polymorpha: A Resource for Invasive Species Research.</title>
        <authorList>
            <person name="McCartney M.A."/>
            <person name="Auch B."/>
            <person name="Kono T."/>
            <person name="Mallez S."/>
            <person name="Zhang Y."/>
            <person name="Obille A."/>
            <person name="Becker A."/>
            <person name="Abrahante J.E."/>
            <person name="Garbe J."/>
            <person name="Badalamenti J.P."/>
            <person name="Herman A."/>
            <person name="Mangelson H."/>
            <person name="Liachko I."/>
            <person name="Sullivan S."/>
            <person name="Sone E.D."/>
            <person name="Koren S."/>
            <person name="Silverstein K.A.T."/>
            <person name="Beckman K.B."/>
            <person name="Gohl D.M."/>
        </authorList>
    </citation>
    <scope>NUCLEOTIDE SEQUENCE</scope>
    <source>
        <strain evidence="2">Duluth1</strain>
        <tissue evidence="2">Whole animal</tissue>
    </source>
</reference>
<dbReference type="Proteomes" id="UP000828390">
    <property type="component" value="Unassembled WGS sequence"/>
</dbReference>
<evidence type="ECO:0000313" key="2">
    <source>
        <dbReference type="EMBL" id="KAH3689019.1"/>
    </source>
</evidence>
<sequence length="167" mass="18679">MQEVKTEMLINDKEVQPEEKEKVSLPPFGASKQHYALTVPNEDAVKIQFKAIANEKAKDAILHKIPVYKNGIAFKVADQGDMGENSTVKLSLTKNDKNISAYAEELEISVNPSPIEKICKASEFLAQYPYGCVEQTLNKFLPAVEIWHLNNKGKIPSIPEDPKLLDK</sequence>
<evidence type="ECO:0000313" key="3">
    <source>
        <dbReference type="Proteomes" id="UP000828390"/>
    </source>
</evidence>
<dbReference type="InterPro" id="IPR047565">
    <property type="entry name" value="Alpha-macroglob_thiol-ester_cl"/>
</dbReference>
<name>A0A9D4BCL5_DREPO</name>
<comment type="caution">
    <text evidence="2">The sequence shown here is derived from an EMBL/GenBank/DDBJ whole genome shotgun (WGS) entry which is preliminary data.</text>
</comment>
<organism evidence="2 3">
    <name type="scientific">Dreissena polymorpha</name>
    <name type="common">Zebra mussel</name>
    <name type="synonym">Mytilus polymorpha</name>
    <dbReference type="NCBI Taxonomy" id="45954"/>
    <lineage>
        <taxon>Eukaryota</taxon>
        <taxon>Metazoa</taxon>
        <taxon>Spiralia</taxon>
        <taxon>Lophotrochozoa</taxon>
        <taxon>Mollusca</taxon>
        <taxon>Bivalvia</taxon>
        <taxon>Autobranchia</taxon>
        <taxon>Heteroconchia</taxon>
        <taxon>Euheterodonta</taxon>
        <taxon>Imparidentia</taxon>
        <taxon>Neoheterodontei</taxon>
        <taxon>Myida</taxon>
        <taxon>Dreissenoidea</taxon>
        <taxon>Dreissenidae</taxon>
        <taxon>Dreissena</taxon>
    </lineage>
</organism>
<protein>
    <submittedName>
        <fullName evidence="2">Uncharacterized protein</fullName>
    </submittedName>
</protein>
<feature type="region of interest" description="Disordered" evidence="1">
    <location>
        <begin position="1"/>
        <end position="21"/>
    </location>
</feature>